<name>A0A5C8NPN0_9ACTN</name>
<dbReference type="PANTHER" id="PTHR43248">
    <property type="entry name" value="2-SUCCINYL-6-HYDROXY-2,4-CYCLOHEXADIENE-1-CARBOXYLATE SYNTHASE"/>
    <property type="match status" value="1"/>
</dbReference>
<dbReference type="Pfam" id="PF00561">
    <property type="entry name" value="Abhydrolase_1"/>
    <property type="match status" value="1"/>
</dbReference>
<dbReference type="InterPro" id="IPR000073">
    <property type="entry name" value="AB_hydrolase_1"/>
</dbReference>
<evidence type="ECO:0000313" key="8">
    <source>
        <dbReference type="Proteomes" id="UP000321571"/>
    </source>
</evidence>
<dbReference type="RefSeq" id="WP_147683711.1">
    <property type="nucleotide sequence ID" value="NZ_VDUX01000001.1"/>
</dbReference>
<evidence type="ECO:0000259" key="6">
    <source>
        <dbReference type="Pfam" id="PF08386"/>
    </source>
</evidence>
<evidence type="ECO:0000256" key="3">
    <source>
        <dbReference type="ARBA" id="ARBA00022801"/>
    </source>
</evidence>
<feature type="domain" description="AB hydrolase-1" evidence="5">
    <location>
        <begin position="93"/>
        <end position="273"/>
    </location>
</feature>
<dbReference type="AlphaFoldDB" id="A0A5C8NPN0"/>
<dbReference type="OrthoDB" id="3930934at2"/>
<gene>
    <name evidence="7" type="ORF">FHP06_03275</name>
</gene>
<dbReference type="PANTHER" id="PTHR43248:SF29">
    <property type="entry name" value="TRIPEPTIDYL AMINOPEPTIDASE"/>
    <property type="match status" value="1"/>
</dbReference>
<comment type="similarity">
    <text evidence="1">Belongs to the peptidase S33 family.</text>
</comment>
<keyword evidence="3 7" id="KW-0378">Hydrolase</keyword>
<comment type="caution">
    <text evidence="7">The sequence shown here is derived from an EMBL/GenBank/DDBJ whole genome shotgun (WGS) entry which is preliminary data.</text>
</comment>
<feature type="signal peptide" evidence="4">
    <location>
        <begin position="1"/>
        <end position="26"/>
    </location>
</feature>
<sequence>MRRTLLCALAAISLCALFLPASSAGAADVAAKKPGFTPTISWHECASAGLRARGAECGDVTVPLDYAKPDGKTITVAMSRIKHTVPDDEYQGIMLVNPGGPGGSGLTLSVLGEYVPKGAGKAYDWIGFDPRGVGSSKPAVSCDDTYAGAGYDRPRFVPTDKKDENAWMKITHDYTARCAANNGSILKHVTTVEAAKDMDSIRQALGEKTLNYYGFSYGTYLGQVYASLFPSHLRRAVFDGTVDPRGVWYDSNLSQDAPFDKNINIWFGWLAEHDDVYHLGDTQAKVHDLFYDTEEKLYADPVQADGGKLGGSEWSDAFLYAGYYQSTWTGLADVFSAFVNDGDVAALESAYLDASGYGSDNGYAMYLGVECTDTKWPHSWKTWSWDNWAIHAVAPYETWANAWFNEPCRHWPAPSQKAQKIDGKKTDSLLMIVETLDAATPYKGSLYVRSIFPHASLIAVPGGTTHANSLNGNACVDDAIADYLLTGARPARQAGDGPDVECEALPQPEPSVTMLQRQAASGSVRLDMQKAAVRP</sequence>
<evidence type="ECO:0000259" key="5">
    <source>
        <dbReference type="Pfam" id="PF00561"/>
    </source>
</evidence>
<dbReference type="InterPro" id="IPR013595">
    <property type="entry name" value="Pept_S33_TAP-like_C"/>
</dbReference>
<dbReference type="Pfam" id="PF08386">
    <property type="entry name" value="Abhydrolase_4"/>
    <property type="match status" value="1"/>
</dbReference>
<evidence type="ECO:0000313" key="7">
    <source>
        <dbReference type="EMBL" id="TXL63262.1"/>
    </source>
</evidence>
<proteinExistence type="inferred from homology"/>
<keyword evidence="8" id="KW-1185">Reference proteome</keyword>
<dbReference type="SUPFAM" id="SSF53474">
    <property type="entry name" value="alpha/beta-Hydrolases"/>
    <property type="match status" value="1"/>
</dbReference>
<feature type="chain" id="PRO_5022907229" evidence="4">
    <location>
        <begin position="27"/>
        <end position="535"/>
    </location>
</feature>
<protein>
    <submittedName>
        <fullName evidence="7">Alpha/beta hydrolase</fullName>
    </submittedName>
</protein>
<evidence type="ECO:0000256" key="2">
    <source>
        <dbReference type="ARBA" id="ARBA00022729"/>
    </source>
</evidence>
<feature type="domain" description="Peptidase S33 tripeptidyl aminopeptidase-like C-terminal" evidence="6">
    <location>
        <begin position="398"/>
        <end position="493"/>
    </location>
</feature>
<keyword evidence="2 4" id="KW-0732">Signal</keyword>
<organism evidence="7 8">
    <name type="scientific">Aeromicrobium terrae</name>
    <dbReference type="NCBI Taxonomy" id="2498846"/>
    <lineage>
        <taxon>Bacteria</taxon>
        <taxon>Bacillati</taxon>
        <taxon>Actinomycetota</taxon>
        <taxon>Actinomycetes</taxon>
        <taxon>Propionibacteriales</taxon>
        <taxon>Nocardioidaceae</taxon>
        <taxon>Aeromicrobium</taxon>
    </lineage>
</organism>
<accession>A0A5C8NPN0</accession>
<dbReference type="Gene3D" id="3.40.50.1820">
    <property type="entry name" value="alpha/beta hydrolase"/>
    <property type="match status" value="1"/>
</dbReference>
<evidence type="ECO:0000256" key="4">
    <source>
        <dbReference type="SAM" id="SignalP"/>
    </source>
</evidence>
<dbReference type="InterPro" id="IPR051601">
    <property type="entry name" value="Serine_prot/Carboxylest_S33"/>
</dbReference>
<evidence type="ECO:0000256" key="1">
    <source>
        <dbReference type="ARBA" id="ARBA00010088"/>
    </source>
</evidence>
<dbReference type="EMBL" id="VDUX01000001">
    <property type="protein sequence ID" value="TXL63262.1"/>
    <property type="molecule type" value="Genomic_DNA"/>
</dbReference>
<reference evidence="7 8" key="1">
    <citation type="submission" date="2019-06" db="EMBL/GenBank/DDBJ databases">
        <title>Aeromicrobium sp. nov., isolated from a maize field.</title>
        <authorList>
            <person name="Lin S.-Y."/>
            <person name="Tsai C.-F."/>
            <person name="Young C.-C."/>
        </authorList>
    </citation>
    <scope>NUCLEOTIDE SEQUENCE [LARGE SCALE GENOMIC DNA]</scope>
    <source>
        <strain evidence="7 8">CC-CFT486</strain>
    </source>
</reference>
<dbReference type="InterPro" id="IPR029058">
    <property type="entry name" value="AB_hydrolase_fold"/>
</dbReference>
<dbReference type="Proteomes" id="UP000321571">
    <property type="component" value="Unassembled WGS sequence"/>
</dbReference>
<dbReference type="GO" id="GO:0016787">
    <property type="term" value="F:hydrolase activity"/>
    <property type="evidence" value="ECO:0007669"/>
    <property type="project" value="UniProtKB-KW"/>
</dbReference>